<dbReference type="PANTHER" id="PTHR33751">
    <property type="entry name" value="CBB3-TYPE CYTOCHROME C OXIDASE SUBUNIT FIXP"/>
    <property type="match status" value="1"/>
</dbReference>
<evidence type="ECO:0000259" key="7">
    <source>
        <dbReference type="PROSITE" id="PS51007"/>
    </source>
</evidence>
<dbReference type="InterPro" id="IPR009056">
    <property type="entry name" value="Cyt_c-like_dom"/>
</dbReference>
<accession>A0A231GPQ0</accession>
<dbReference type="PROSITE" id="PS51007">
    <property type="entry name" value="CYTC"/>
    <property type="match status" value="1"/>
</dbReference>
<keyword evidence="3 6" id="KW-0479">Metal-binding</keyword>
<dbReference type="GO" id="GO:0009055">
    <property type="term" value="F:electron transfer activity"/>
    <property type="evidence" value="ECO:0007669"/>
    <property type="project" value="InterPro"/>
</dbReference>
<dbReference type="InterPro" id="IPR050597">
    <property type="entry name" value="Cytochrome_c_Oxidase_Subunit"/>
</dbReference>
<evidence type="ECO:0000256" key="2">
    <source>
        <dbReference type="ARBA" id="ARBA00022617"/>
    </source>
</evidence>
<proteinExistence type="predicted"/>
<dbReference type="GO" id="GO:0020037">
    <property type="term" value="F:heme binding"/>
    <property type="evidence" value="ECO:0007669"/>
    <property type="project" value="InterPro"/>
</dbReference>
<reference evidence="9" key="1">
    <citation type="submission" date="2016-10" db="EMBL/GenBank/DDBJ databases">
        <authorList>
            <person name="Varghese N."/>
            <person name="Submissions S."/>
        </authorList>
    </citation>
    <scope>NUCLEOTIDE SEQUENCE [LARGE SCALE GENOMIC DNA]</scope>
    <source>
        <strain evidence="9">BS3660</strain>
    </source>
</reference>
<dbReference type="Proteomes" id="UP000198542">
    <property type="component" value="Unassembled WGS sequence"/>
</dbReference>
<evidence type="ECO:0000256" key="3">
    <source>
        <dbReference type="ARBA" id="ARBA00022723"/>
    </source>
</evidence>
<dbReference type="GO" id="GO:0046872">
    <property type="term" value="F:metal ion binding"/>
    <property type="evidence" value="ECO:0007669"/>
    <property type="project" value="UniProtKB-KW"/>
</dbReference>
<dbReference type="Pfam" id="PF00034">
    <property type="entry name" value="Cytochrom_C"/>
    <property type="match status" value="1"/>
</dbReference>
<dbReference type="PANTHER" id="PTHR33751:SF9">
    <property type="entry name" value="CYTOCHROME C4"/>
    <property type="match status" value="1"/>
</dbReference>
<gene>
    <name evidence="8" type="ORF">SAMN04490187_3290</name>
</gene>
<dbReference type="EMBL" id="FNTC01000002">
    <property type="protein sequence ID" value="SEC13292.1"/>
    <property type="molecule type" value="Genomic_DNA"/>
</dbReference>
<feature type="domain" description="Cytochrome c" evidence="7">
    <location>
        <begin position="136"/>
        <end position="217"/>
    </location>
</feature>
<evidence type="ECO:0000313" key="8">
    <source>
        <dbReference type="EMBL" id="SEC13292.1"/>
    </source>
</evidence>
<keyword evidence="4" id="KW-0249">Electron transport</keyword>
<evidence type="ECO:0000313" key="9">
    <source>
        <dbReference type="Proteomes" id="UP000198542"/>
    </source>
</evidence>
<keyword evidence="2 6" id="KW-0349">Heme</keyword>
<evidence type="ECO:0000256" key="4">
    <source>
        <dbReference type="ARBA" id="ARBA00022982"/>
    </source>
</evidence>
<keyword evidence="9" id="KW-1185">Reference proteome</keyword>
<evidence type="ECO:0000256" key="5">
    <source>
        <dbReference type="ARBA" id="ARBA00023004"/>
    </source>
</evidence>
<dbReference type="InterPro" id="IPR036909">
    <property type="entry name" value="Cyt_c-like_dom_sf"/>
</dbReference>
<keyword evidence="1" id="KW-0813">Transport</keyword>
<dbReference type="RefSeq" id="WP_090454638.1">
    <property type="nucleotide sequence ID" value="NZ_FNTC01000002.1"/>
</dbReference>
<keyword evidence="5 6" id="KW-0408">Iron</keyword>
<organism evidence="8 9">
    <name type="scientific">Pseudomonas jessenii</name>
    <dbReference type="NCBI Taxonomy" id="77298"/>
    <lineage>
        <taxon>Bacteria</taxon>
        <taxon>Pseudomonadati</taxon>
        <taxon>Pseudomonadota</taxon>
        <taxon>Gammaproteobacteria</taxon>
        <taxon>Pseudomonadales</taxon>
        <taxon>Pseudomonadaceae</taxon>
        <taxon>Pseudomonas</taxon>
    </lineage>
</organism>
<evidence type="ECO:0000256" key="1">
    <source>
        <dbReference type="ARBA" id="ARBA00022448"/>
    </source>
</evidence>
<dbReference type="AlphaFoldDB" id="A0A231GPQ0"/>
<protein>
    <submittedName>
        <fullName evidence="8">Cytochrome c</fullName>
    </submittedName>
</protein>
<dbReference type="SUPFAM" id="SSF46626">
    <property type="entry name" value="Cytochrome c"/>
    <property type="match status" value="2"/>
</dbReference>
<sequence length="225" mass="24124">MKRAFLIGAVVTVAALAVSSVIYGPEIVAGYRFMDALDQHYANYEANGGAWPQIQDSCALCHGANGQTRDAQYASLAGLSAPYIEAQLHAFAEGRRHSPQMSPLAAHLTTDQMKFLADYFARQQPERTEAPSRDETLEQRGQATVATRGCAACHGEGLSGGPLAPRITGQGEQYLIDQLTAFKQGQRKDPNQAMNAMASTLSEDEIRATAHFLANQTPASPTGAK</sequence>
<name>A0A231GPQ0_PSEJE</name>
<evidence type="ECO:0000256" key="6">
    <source>
        <dbReference type="PROSITE-ProRule" id="PRU00433"/>
    </source>
</evidence>
<dbReference type="Gene3D" id="1.10.760.10">
    <property type="entry name" value="Cytochrome c-like domain"/>
    <property type="match status" value="2"/>
</dbReference>